<feature type="coiled-coil region" evidence="1">
    <location>
        <begin position="659"/>
        <end position="693"/>
    </location>
</feature>
<keyword evidence="4" id="KW-1185">Reference proteome</keyword>
<evidence type="ECO:0000256" key="1">
    <source>
        <dbReference type="SAM" id="Coils"/>
    </source>
</evidence>
<reference evidence="3 4" key="1">
    <citation type="journal article" date="2024" name="Nat. Commun.">
        <title>Phylogenomics reveals the evolutionary origins of lichenization in chlorophyte algae.</title>
        <authorList>
            <person name="Puginier C."/>
            <person name="Libourel C."/>
            <person name="Otte J."/>
            <person name="Skaloud P."/>
            <person name="Haon M."/>
            <person name="Grisel S."/>
            <person name="Petersen M."/>
            <person name="Berrin J.G."/>
            <person name="Delaux P.M."/>
            <person name="Dal Grande F."/>
            <person name="Keller J."/>
        </authorList>
    </citation>
    <scope>NUCLEOTIDE SEQUENCE [LARGE SCALE GENOMIC DNA]</scope>
    <source>
        <strain evidence="3 4">SAG 216-7</strain>
    </source>
</reference>
<evidence type="ECO:0000313" key="3">
    <source>
        <dbReference type="EMBL" id="KAK9918694.1"/>
    </source>
</evidence>
<feature type="region of interest" description="Disordered" evidence="2">
    <location>
        <begin position="1126"/>
        <end position="1171"/>
    </location>
</feature>
<comment type="caution">
    <text evidence="3">The sequence shown here is derived from an EMBL/GenBank/DDBJ whole genome shotgun (WGS) entry which is preliminary data.</text>
</comment>
<dbReference type="Proteomes" id="UP001491310">
    <property type="component" value="Unassembled WGS sequence"/>
</dbReference>
<evidence type="ECO:0000313" key="4">
    <source>
        <dbReference type="Proteomes" id="UP001491310"/>
    </source>
</evidence>
<feature type="coiled-coil region" evidence="1">
    <location>
        <begin position="77"/>
        <end position="108"/>
    </location>
</feature>
<dbReference type="Gene3D" id="1.10.287.1490">
    <property type="match status" value="2"/>
</dbReference>
<feature type="compositionally biased region" description="Polar residues" evidence="2">
    <location>
        <begin position="193"/>
        <end position="204"/>
    </location>
</feature>
<sequence>MSMDFGDSDATLSSPYHWKNKSLSASPTVRVLHPRSMELDNAPRIRHEQVDVLDQMNRMELWAKSVERRSLELTRTNRQLRTSVDKYKKEAEHQRAKAERQAELAVAAELARASADDEAQRLRSKFARSDKGTALLKAARLRMELEACREKLALAEASAKEQALKVEAVKGEAKALREVLQQQQQMHGHSQQDSEAAQEVSSLRGQLADAERRSREAGEKVAQLPDINRRRREAEEKLQALERQLEMHTKEAQDKVTEQAAKHARELAEVQKQADTLGEEKQMLQQQLASAERLRRTMIDADRDHEEGSQEAWHELAERLVQAESSAANAEKELRFQVQATESLQGSVDVLAAERDSLQRHCQELEGHAARAATEHLEALERLMHEAAQARAEATATAARVAPADAELQALRAAAADGSAAAAVTATAERAAAASAEAAQLRQQLEADRAAAAAAAEAAAAETAELQLRLDTGAAEVADAAAARDAALLEVQAGRARIVALETDLHALRDAQAIQAAELAKRCAEKNKLQMRLDEAQQIISLNAALQEAAGKLAVAGRCREEAEAQLREAAAQRKALDAELDAAAGELMRKGYEHEEKVTALLQQLHGARDRLAAAEAELAAAQDENMQLSGDNAGMCLELENAREAVTSALSQRAVAAADAESARESAGREISALTARAEELAAHLETACNENSILSAKLRDLLTDNTSLQELGGARCDALAKHLEVNRAEKVALAARCDELTADVAALHDDVAAAERRCESAEASVDAIAKASEEARAALEADVARLRADLDASVRQVADLKSAVAASDARAAALTGDLEAMTARLHETLSEAEAAEARIREEHGAEVAELQGELDLARARVPDLERQLLAARCEMDELEASARSVHHSLQIAQTEADGLREELAGALRVKARLEADLQESEGEVAAREDELKTCQTRLERSQTEVRGVRALLSSSLQPRIPCQPLPRLISLDCAAAAASSLHAAGDGRLPARQGVTGGDCPKRPATADALLGSSPKPSARTRAPAGEVPSGVDSEVERRLRLSSSSGDEVDAAVTLTLSPAKGAARSHSGRSMADLDAQFSGWRVSDRGAANDDAGSIGEGRVGNQGAKGVLQTGLELLTVTPSGNSIVSGGHAPTRRCARPRQARPEEDSGKQLSRRPIPGEGPHPVIERVVVESLGPKAAELLMERTHPSPRRRRLLAT</sequence>
<feature type="compositionally biased region" description="Basic and acidic residues" evidence="2">
    <location>
        <begin position="209"/>
        <end position="219"/>
    </location>
</feature>
<feature type="coiled-coil region" evidence="1">
    <location>
        <begin position="424"/>
        <end position="462"/>
    </location>
</feature>
<name>A0ABR2Z5E8_9CHLO</name>
<feature type="region of interest" description="Disordered" evidence="2">
    <location>
        <begin position="180"/>
        <end position="228"/>
    </location>
</feature>
<feature type="coiled-coil region" evidence="1">
    <location>
        <begin position="560"/>
        <end position="633"/>
    </location>
</feature>
<gene>
    <name evidence="3" type="ORF">WJX75_006054</name>
</gene>
<feature type="compositionally biased region" description="Basic residues" evidence="2">
    <location>
        <begin position="1138"/>
        <end position="1147"/>
    </location>
</feature>
<protein>
    <submittedName>
        <fullName evidence="3">Uncharacterized protein</fullName>
    </submittedName>
</protein>
<feature type="region of interest" description="Disordered" evidence="2">
    <location>
        <begin position="989"/>
        <end position="1053"/>
    </location>
</feature>
<dbReference type="EMBL" id="JALJOT010000001">
    <property type="protein sequence ID" value="KAK9918694.1"/>
    <property type="molecule type" value="Genomic_DNA"/>
</dbReference>
<dbReference type="SUPFAM" id="SSF57997">
    <property type="entry name" value="Tropomyosin"/>
    <property type="match status" value="1"/>
</dbReference>
<feature type="compositionally biased region" description="Low complexity" evidence="2">
    <location>
        <begin position="181"/>
        <end position="191"/>
    </location>
</feature>
<evidence type="ECO:0000256" key="2">
    <source>
        <dbReference type="SAM" id="MobiDB-lite"/>
    </source>
</evidence>
<proteinExistence type="predicted"/>
<accession>A0ABR2Z5E8</accession>
<feature type="coiled-coil region" evidence="1">
    <location>
        <begin position="740"/>
        <end position="933"/>
    </location>
</feature>
<organism evidence="3 4">
    <name type="scientific">Coccomyxa subellipsoidea</name>
    <dbReference type="NCBI Taxonomy" id="248742"/>
    <lineage>
        <taxon>Eukaryota</taxon>
        <taxon>Viridiplantae</taxon>
        <taxon>Chlorophyta</taxon>
        <taxon>core chlorophytes</taxon>
        <taxon>Trebouxiophyceae</taxon>
        <taxon>Trebouxiophyceae incertae sedis</taxon>
        <taxon>Coccomyxaceae</taxon>
        <taxon>Coccomyxa</taxon>
    </lineage>
</organism>
<keyword evidence="1" id="KW-0175">Coiled coil</keyword>